<protein>
    <submittedName>
        <fullName evidence="2">Uncharacterized protein</fullName>
    </submittedName>
</protein>
<sequence>MHPRLLTPLVLFALAACAAEPHQPALPPTVLQSGAVQGEAGFDRGQGEALLAQAKAAEARNSGEAKSLYRQAGMAWPDLTDAWDGLKRVSAKQNDADEAKAAGFMAERVKLYPGTAIASQREVNVALHTYIQAQAQQPTDGPEQLAYAKRLGEFYDAQYALAGFYTREKNFGNIEGHDIPAVALTGGGILGYGISMATKLE</sequence>
<organism evidence="2 3">
    <name type="scientific">Inquilinus limosus</name>
    <dbReference type="NCBI Taxonomy" id="171674"/>
    <lineage>
        <taxon>Bacteria</taxon>
        <taxon>Pseudomonadati</taxon>
        <taxon>Pseudomonadota</taxon>
        <taxon>Alphaproteobacteria</taxon>
        <taxon>Rhodospirillales</taxon>
        <taxon>Rhodospirillaceae</taxon>
        <taxon>Inquilinus</taxon>
    </lineage>
</organism>
<proteinExistence type="predicted"/>
<dbReference type="AlphaFoldDB" id="A0A952FPA0"/>
<feature type="signal peptide" evidence="1">
    <location>
        <begin position="1"/>
        <end position="18"/>
    </location>
</feature>
<gene>
    <name evidence="2" type="ORF">JF625_12180</name>
</gene>
<reference evidence="2" key="1">
    <citation type="submission" date="2020-06" db="EMBL/GenBank/DDBJ databases">
        <title>Stable isotope informed genome-resolved metagenomics uncovers potential trophic interactions in rhizosphere soil.</title>
        <authorList>
            <person name="Starr E.P."/>
            <person name="Shi S."/>
            <person name="Blazewicz S.J."/>
            <person name="Koch B.J."/>
            <person name="Probst A.J."/>
            <person name="Hungate B.A."/>
            <person name="Pett-Ridge J."/>
            <person name="Firestone M.K."/>
            <person name="Banfield J.F."/>
        </authorList>
    </citation>
    <scope>NUCLEOTIDE SEQUENCE</scope>
    <source>
        <strain evidence="2">YM_69_17</strain>
    </source>
</reference>
<dbReference type="PROSITE" id="PS51257">
    <property type="entry name" value="PROKAR_LIPOPROTEIN"/>
    <property type="match status" value="1"/>
</dbReference>
<name>A0A952FPA0_9PROT</name>
<dbReference type="Proteomes" id="UP000700706">
    <property type="component" value="Unassembled WGS sequence"/>
</dbReference>
<accession>A0A952FPA0</accession>
<dbReference type="EMBL" id="JAEKLZ010000189">
    <property type="protein sequence ID" value="MBW8725896.1"/>
    <property type="molecule type" value="Genomic_DNA"/>
</dbReference>
<comment type="caution">
    <text evidence="2">The sequence shown here is derived from an EMBL/GenBank/DDBJ whole genome shotgun (WGS) entry which is preliminary data.</text>
</comment>
<feature type="chain" id="PRO_5036761870" evidence="1">
    <location>
        <begin position="19"/>
        <end position="201"/>
    </location>
</feature>
<evidence type="ECO:0000313" key="3">
    <source>
        <dbReference type="Proteomes" id="UP000700706"/>
    </source>
</evidence>
<keyword evidence="1" id="KW-0732">Signal</keyword>
<evidence type="ECO:0000256" key="1">
    <source>
        <dbReference type="SAM" id="SignalP"/>
    </source>
</evidence>
<evidence type="ECO:0000313" key="2">
    <source>
        <dbReference type="EMBL" id="MBW8725896.1"/>
    </source>
</evidence>